<dbReference type="PANTHER" id="PTHR22878:SF70">
    <property type="entry name" value="DYNEIN HEAVY CHAIN 2, AXONEMAL"/>
    <property type="match status" value="1"/>
</dbReference>
<reference evidence="2" key="1">
    <citation type="submission" date="2025-08" db="UniProtKB">
        <authorList>
            <consortium name="RefSeq"/>
        </authorList>
    </citation>
    <scope>IDENTIFICATION</scope>
    <source>
        <tissue evidence="2">Whole body</tissue>
    </source>
</reference>
<evidence type="ECO:0000313" key="2">
    <source>
        <dbReference type="RefSeq" id="XP_025420061.1"/>
    </source>
</evidence>
<accession>A0A8B8GBR6</accession>
<dbReference type="PANTHER" id="PTHR22878">
    <property type="entry name" value="DYNEIN HEAVY CHAIN 6, AXONEMAL-LIKE-RELATED"/>
    <property type="match status" value="1"/>
</dbReference>
<organism evidence="1 2">
    <name type="scientific">Sipha flava</name>
    <name type="common">yellow sugarcane aphid</name>
    <dbReference type="NCBI Taxonomy" id="143950"/>
    <lineage>
        <taxon>Eukaryota</taxon>
        <taxon>Metazoa</taxon>
        <taxon>Ecdysozoa</taxon>
        <taxon>Arthropoda</taxon>
        <taxon>Hexapoda</taxon>
        <taxon>Insecta</taxon>
        <taxon>Pterygota</taxon>
        <taxon>Neoptera</taxon>
        <taxon>Paraneoptera</taxon>
        <taxon>Hemiptera</taxon>
        <taxon>Sternorrhyncha</taxon>
        <taxon>Aphidomorpha</taxon>
        <taxon>Aphidoidea</taxon>
        <taxon>Aphididae</taxon>
        <taxon>Sipha</taxon>
    </lineage>
</organism>
<dbReference type="GO" id="GO:0051959">
    <property type="term" value="F:dynein light intermediate chain binding"/>
    <property type="evidence" value="ECO:0007669"/>
    <property type="project" value="InterPro"/>
</dbReference>
<sequence>MKYEKNYDFASRKILLDYIMMDPDELKRIGITNYYRPDYSSMLIRGPVPWHHMTIINKERLIHNLYIFRESILKLDKVWKKYSKGYIFPIKNLKRVGIPIKPKYLQEFLEKSCEQFRCKLVDEWIVECADLFLEINENFRDILPTHDLNPSDHQIQKFFDCVAATMSRQLRQAVFKSLKHYMNKILEYKNGNKIDAEYKNNMFINLPFFILKAVPNPNSTEISFEPTREDCLILLLSIPRKIIKAVEDIPRIEQLLVKEYKGDSNMVLKNVHESEEEVQNMLVEIGNILENNFPGPETFITYYEIYSYLLNGTETEALNTFF</sequence>
<dbReference type="GO" id="GO:0007018">
    <property type="term" value="P:microtubule-based movement"/>
    <property type="evidence" value="ECO:0007669"/>
    <property type="project" value="InterPro"/>
</dbReference>
<name>A0A8B8GBR6_9HEMI</name>
<gene>
    <name evidence="2" type="primary">LOC112690297</name>
</gene>
<proteinExistence type="predicted"/>
<dbReference type="GO" id="GO:0030286">
    <property type="term" value="C:dynein complex"/>
    <property type="evidence" value="ECO:0007669"/>
    <property type="project" value="InterPro"/>
</dbReference>
<dbReference type="RefSeq" id="XP_025420061.1">
    <property type="nucleotide sequence ID" value="XM_025564276.1"/>
</dbReference>
<dbReference type="AlphaFoldDB" id="A0A8B8GBR6"/>
<dbReference type="OrthoDB" id="6616668at2759"/>
<evidence type="ECO:0000313" key="1">
    <source>
        <dbReference type="Proteomes" id="UP000694846"/>
    </source>
</evidence>
<protein>
    <submittedName>
        <fullName evidence="2">Dynein heavy chain 3, axonemal-like</fullName>
    </submittedName>
</protein>
<dbReference type="InterPro" id="IPR026983">
    <property type="entry name" value="DHC"/>
</dbReference>
<dbReference type="Proteomes" id="UP000694846">
    <property type="component" value="Unplaced"/>
</dbReference>
<dbReference type="GO" id="GO:0045505">
    <property type="term" value="F:dynein intermediate chain binding"/>
    <property type="evidence" value="ECO:0007669"/>
    <property type="project" value="InterPro"/>
</dbReference>
<dbReference type="GeneID" id="112690297"/>
<keyword evidence="1" id="KW-1185">Reference proteome</keyword>